<feature type="compositionally biased region" description="Basic residues" evidence="1">
    <location>
        <begin position="221"/>
        <end position="232"/>
    </location>
</feature>
<accession>A0ABQ4YVJ2</accession>
<feature type="compositionally biased region" description="Basic residues" evidence="1">
    <location>
        <begin position="85"/>
        <end position="96"/>
    </location>
</feature>
<dbReference type="Proteomes" id="UP001151760">
    <property type="component" value="Unassembled WGS sequence"/>
</dbReference>
<feature type="compositionally biased region" description="Polar residues" evidence="1">
    <location>
        <begin position="272"/>
        <end position="285"/>
    </location>
</feature>
<sequence length="448" mass="49718">MGRDTIQLEGAISTIFGEYLLEFTSEYGIPENLHPEVPGLWEIIMDFPEGKVAHEIPPVETATTTEVVQEAVHEEEVAATEPPVNKRRKQMRRKRVNKEAEANAPPKVPLCLVGLSQNYYLGDDVYPTFLYDDDQEMDLFILIRNPNPFKIKTGMRPRATHEGHLPTVESSPLTIDNKTLSPSLLEGLAHEIPPVETATTTEVVQEAVHEEEVAATEPPVNKRRKQMRRKRVNKEAEANAPPKVMRKDHASGLAHSTLGGKSLAAMGLDAGTTFSPPATQNTPTAVSDPEPLSYAKPQPYPVQDITQSSKGAVAEILTEDVSTTEVNVHLSMGSSNSGKSISPSVGGSPGGIYQPGWGMTNNCRLDSPEACQDMVDQIVPLWYFSELRHLHNTEFLSQYNMNLARKVALGSQLRLRFEQEVRLLKKATTKIAKRDQKIQAWEEELRET</sequence>
<feature type="region of interest" description="Disordered" evidence="1">
    <location>
        <begin position="269"/>
        <end position="304"/>
    </location>
</feature>
<evidence type="ECO:0000313" key="2">
    <source>
        <dbReference type="EMBL" id="GJS81795.1"/>
    </source>
</evidence>
<feature type="region of interest" description="Disordered" evidence="1">
    <location>
        <begin position="76"/>
        <end position="101"/>
    </location>
</feature>
<comment type="caution">
    <text evidence="2">The sequence shown here is derived from an EMBL/GenBank/DDBJ whole genome shotgun (WGS) entry which is preliminary data.</text>
</comment>
<reference evidence="2" key="2">
    <citation type="submission" date="2022-01" db="EMBL/GenBank/DDBJ databases">
        <authorList>
            <person name="Yamashiro T."/>
            <person name="Shiraishi A."/>
            <person name="Satake H."/>
            <person name="Nakayama K."/>
        </authorList>
    </citation>
    <scope>NUCLEOTIDE SEQUENCE</scope>
</reference>
<reference evidence="2" key="1">
    <citation type="journal article" date="2022" name="Int. J. Mol. Sci.">
        <title>Draft Genome of Tanacetum Coccineum: Genomic Comparison of Closely Related Tanacetum-Family Plants.</title>
        <authorList>
            <person name="Yamashiro T."/>
            <person name="Shiraishi A."/>
            <person name="Nakayama K."/>
            <person name="Satake H."/>
        </authorList>
    </citation>
    <scope>NUCLEOTIDE SEQUENCE</scope>
</reference>
<gene>
    <name evidence="2" type="ORF">Tco_0748336</name>
</gene>
<dbReference type="EMBL" id="BQNB010010775">
    <property type="protein sequence ID" value="GJS81795.1"/>
    <property type="molecule type" value="Genomic_DNA"/>
</dbReference>
<evidence type="ECO:0000313" key="3">
    <source>
        <dbReference type="Proteomes" id="UP001151760"/>
    </source>
</evidence>
<feature type="region of interest" description="Disordered" evidence="1">
    <location>
        <begin position="211"/>
        <end position="248"/>
    </location>
</feature>
<name>A0ABQ4YVJ2_9ASTR</name>
<keyword evidence="3" id="KW-1185">Reference proteome</keyword>
<proteinExistence type="predicted"/>
<evidence type="ECO:0000256" key="1">
    <source>
        <dbReference type="SAM" id="MobiDB-lite"/>
    </source>
</evidence>
<organism evidence="2 3">
    <name type="scientific">Tanacetum coccineum</name>
    <dbReference type="NCBI Taxonomy" id="301880"/>
    <lineage>
        <taxon>Eukaryota</taxon>
        <taxon>Viridiplantae</taxon>
        <taxon>Streptophyta</taxon>
        <taxon>Embryophyta</taxon>
        <taxon>Tracheophyta</taxon>
        <taxon>Spermatophyta</taxon>
        <taxon>Magnoliopsida</taxon>
        <taxon>eudicotyledons</taxon>
        <taxon>Gunneridae</taxon>
        <taxon>Pentapetalae</taxon>
        <taxon>asterids</taxon>
        <taxon>campanulids</taxon>
        <taxon>Asterales</taxon>
        <taxon>Asteraceae</taxon>
        <taxon>Asteroideae</taxon>
        <taxon>Anthemideae</taxon>
        <taxon>Anthemidinae</taxon>
        <taxon>Tanacetum</taxon>
    </lineage>
</organism>
<protein>
    <submittedName>
        <fullName evidence="2">Uncharacterized protein</fullName>
    </submittedName>
</protein>